<dbReference type="GO" id="GO:0008360">
    <property type="term" value="P:regulation of cell shape"/>
    <property type="evidence" value="ECO:0007669"/>
    <property type="project" value="UniProtKB-KW"/>
</dbReference>
<evidence type="ECO:0000256" key="6">
    <source>
        <dbReference type="ARBA" id="ARBA00022801"/>
    </source>
</evidence>
<evidence type="ECO:0000256" key="9">
    <source>
        <dbReference type="ARBA" id="ARBA00023268"/>
    </source>
</evidence>
<evidence type="ECO:0000256" key="11">
    <source>
        <dbReference type="ARBA" id="ARBA00034000"/>
    </source>
</evidence>
<dbReference type="PANTHER" id="PTHR32282:SF33">
    <property type="entry name" value="PEPTIDOGLYCAN GLYCOSYLTRANSFERASE"/>
    <property type="match status" value="1"/>
</dbReference>
<keyword evidence="8" id="KW-0573">Peptidoglycan synthesis</keyword>
<dbReference type="Gene3D" id="1.10.3810.10">
    <property type="entry name" value="Biosynthetic peptidoglycan transglycosylase-like"/>
    <property type="match status" value="1"/>
</dbReference>
<comment type="similarity">
    <text evidence="3">In the N-terminal section; belongs to the glycosyltransferase 51 family.</text>
</comment>
<evidence type="ECO:0000259" key="14">
    <source>
        <dbReference type="Pfam" id="PF00912"/>
    </source>
</evidence>
<comment type="catalytic activity">
    <reaction evidence="11">
        <text>Preferential cleavage: (Ac)2-L-Lys-D-Ala-|-D-Ala. Also transpeptidation of peptidyl-alanyl moieties that are N-acyl substituents of D-alanine.</text>
        <dbReference type="EC" id="3.4.16.4"/>
    </reaction>
</comment>
<dbReference type="AlphaFoldDB" id="A0A1E2RXS9"/>
<comment type="caution">
    <text evidence="15">The sequence shown here is derived from an EMBL/GenBank/DDBJ whole genome shotgun (WGS) entry which is preliminary data.</text>
</comment>
<evidence type="ECO:0000256" key="5">
    <source>
        <dbReference type="ARBA" id="ARBA00022679"/>
    </source>
</evidence>
<evidence type="ECO:0000256" key="12">
    <source>
        <dbReference type="ARBA" id="ARBA00049902"/>
    </source>
</evidence>
<keyword evidence="9" id="KW-0511">Multifunctional enzyme</keyword>
<comment type="catalytic activity">
    <reaction evidence="12">
        <text>[GlcNAc-(1-&gt;4)-Mur2Ac(oyl-L-Ala-gamma-D-Glu-L-Lys-D-Ala-D-Ala)](n)-di-trans,octa-cis-undecaprenyl diphosphate + beta-D-GlcNAc-(1-&gt;4)-Mur2Ac(oyl-L-Ala-gamma-D-Glu-L-Lys-D-Ala-D-Ala)-di-trans,octa-cis-undecaprenyl diphosphate = [GlcNAc-(1-&gt;4)-Mur2Ac(oyl-L-Ala-gamma-D-Glu-L-Lys-D-Ala-D-Ala)](n+1)-di-trans,octa-cis-undecaprenyl diphosphate + di-trans,octa-cis-undecaprenyl diphosphate + H(+)</text>
        <dbReference type="Rhea" id="RHEA:23708"/>
        <dbReference type="Rhea" id="RHEA-COMP:9602"/>
        <dbReference type="Rhea" id="RHEA-COMP:9603"/>
        <dbReference type="ChEBI" id="CHEBI:15378"/>
        <dbReference type="ChEBI" id="CHEBI:58405"/>
        <dbReference type="ChEBI" id="CHEBI:60033"/>
        <dbReference type="ChEBI" id="CHEBI:78435"/>
        <dbReference type="EC" id="2.4.99.28"/>
    </reaction>
</comment>
<keyword evidence="4" id="KW-0645">Protease</keyword>
<evidence type="ECO:0000256" key="4">
    <source>
        <dbReference type="ARBA" id="ARBA00022645"/>
    </source>
</evidence>
<sequence>MRDLFNGNRRRKLIDWLAIDAWIDSGLYGAWMRIRDWGSAYSTFFGRFEVKGPLKFFNELACDGLTLATGGLLVVSAFALPSFDIARGKINLSDEYSVTFLDRYGNEIGKRGLLRDDSVPLEEIPDTLIKATLATEDRRFFEHFGIDVMGTLRAMAENARANAVVQGGSSLTQQLAKNMFLSPEQTLERKIRELFISFWLEAHYTKKELLKLYFDRAYLGGGSYGVEAAAQYYFGKSVRDLNLAESAMLAGMFKAPTRYAPHVNLALSRARTNEVLTNMVEAGYLTEGQVYAPATTRPRSWSAAISIRRTGSWTMPSTRFAACSGASPSTSSLPAPPSTSPSRRWPRRR</sequence>
<dbReference type="GO" id="GO:0008955">
    <property type="term" value="F:peptidoglycan glycosyltransferase activity"/>
    <property type="evidence" value="ECO:0007669"/>
    <property type="project" value="UniProtKB-EC"/>
</dbReference>
<name>A0A1E2RXS9_9HYPH</name>
<dbReference type="FunFam" id="1.10.3810.10:FF:000001">
    <property type="entry name" value="Penicillin-binding protein 1A"/>
    <property type="match status" value="1"/>
</dbReference>
<accession>A0A1E2RXS9</accession>
<dbReference type="InterPro" id="IPR050396">
    <property type="entry name" value="Glycosyltr_51/Transpeptidase"/>
</dbReference>
<dbReference type="GO" id="GO:0030288">
    <property type="term" value="C:outer membrane-bounded periplasmic space"/>
    <property type="evidence" value="ECO:0007669"/>
    <property type="project" value="TreeGrafter"/>
</dbReference>
<proteinExistence type="inferred from homology"/>
<evidence type="ECO:0000256" key="10">
    <source>
        <dbReference type="ARBA" id="ARBA00023316"/>
    </source>
</evidence>
<evidence type="ECO:0000313" key="15">
    <source>
        <dbReference type="EMBL" id="ODA66859.1"/>
    </source>
</evidence>
<dbReference type="GO" id="GO:0071555">
    <property type="term" value="P:cell wall organization"/>
    <property type="evidence" value="ECO:0007669"/>
    <property type="project" value="UniProtKB-KW"/>
</dbReference>
<dbReference type="InterPro" id="IPR023346">
    <property type="entry name" value="Lysozyme-like_dom_sf"/>
</dbReference>
<dbReference type="GO" id="GO:0009002">
    <property type="term" value="F:serine-type D-Ala-D-Ala carboxypeptidase activity"/>
    <property type="evidence" value="ECO:0007669"/>
    <property type="project" value="UniProtKB-EC"/>
</dbReference>
<dbReference type="RefSeq" id="WP_245290882.1">
    <property type="nucleotide sequence ID" value="NZ_MASI01000005.1"/>
</dbReference>
<keyword evidence="10" id="KW-0961">Cell wall biogenesis/degradation</keyword>
<comment type="similarity">
    <text evidence="2">In the C-terminal section; belongs to the transpeptidase family.</text>
</comment>
<organism evidence="15 16">
    <name type="scientific">Methyloligella halotolerans</name>
    <dbReference type="NCBI Taxonomy" id="1177755"/>
    <lineage>
        <taxon>Bacteria</taxon>
        <taxon>Pseudomonadati</taxon>
        <taxon>Pseudomonadota</taxon>
        <taxon>Alphaproteobacteria</taxon>
        <taxon>Hyphomicrobiales</taxon>
        <taxon>Hyphomicrobiaceae</taxon>
        <taxon>Methyloligella</taxon>
    </lineage>
</organism>
<keyword evidence="6" id="KW-0378">Hydrolase</keyword>
<keyword evidence="7" id="KW-0133">Cell shape</keyword>
<keyword evidence="16" id="KW-1185">Reference proteome</keyword>
<evidence type="ECO:0000313" key="16">
    <source>
        <dbReference type="Proteomes" id="UP000095087"/>
    </source>
</evidence>
<keyword evidence="5" id="KW-0808">Transferase</keyword>
<evidence type="ECO:0000256" key="13">
    <source>
        <dbReference type="SAM" id="MobiDB-lite"/>
    </source>
</evidence>
<dbReference type="GO" id="GO:0009252">
    <property type="term" value="P:peptidoglycan biosynthetic process"/>
    <property type="evidence" value="ECO:0007669"/>
    <property type="project" value="UniProtKB-KW"/>
</dbReference>
<feature type="domain" description="Glycosyl transferase family 51" evidence="14">
    <location>
        <begin position="115"/>
        <end position="279"/>
    </location>
</feature>
<evidence type="ECO:0000256" key="8">
    <source>
        <dbReference type="ARBA" id="ARBA00022984"/>
    </source>
</evidence>
<dbReference type="STRING" id="1177755.A7A08_02156"/>
<dbReference type="Pfam" id="PF00912">
    <property type="entry name" value="Transgly"/>
    <property type="match status" value="1"/>
</dbReference>
<protein>
    <submittedName>
        <fullName evidence="15">Penicillin-binding protein 1A</fullName>
    </submittedName>
</protein>
<dbReference type="Proteomes" id="UP000095087">
    <property type="component" value="Unassembled WGS sequence"/>
</dbReference>
<dbReference type="SUPFAM" id="SSF53955">
    <property type="entry name" value="Lysozyme-like"/>
    <property type="match status" value="1"/>
</dbReference>
<dbReference type="InterPro" id="IPR036950">
    <property type="entry name" value="PBP_transglycosylase"/>
</dbReference>
<dbReference type="InterPro" id="IPR001264">
    <property type="entry name" value="Glyco_trans_51"/>
</dbReference>
<gene>
    <name evidence="15" type="ORF">A7A08_02156</name>
</gene>
<reference evidence="15 16" key="1">
    <citation type="submission" date="2016-07" db="EMBL/GenBank/DDBJ databases">
        <title>Draft genome sequence of Methyloligella halotolerans C2T (VKM B-2706T=CCUG 61687T=DSM 25045T), a halotolerant polyhydroxybutyrate accumulating methylotroph.</title>
        <authorList>
            <person name="Vasilenko O.V."/>
            <person name="Doronina N.V."/>
            <person name="Poroshina M.N."/>
            <person name="Tarlachkov S.V."/>
            <person name="Trotsenko Y.A."/>
        </authorList>
    </citation>
    <scope>NUCLEOTIDE SEQUENCE [LARGE SCALE GENOMIC DNA]</scope>
    <source>
        <strain evidence="15 16">VKM B-2706</strain>
    </source>
</reference>
<feature type="region of interest" description="Disordered" evidence="13">
    <location>
        <begin position="323"/>
        <end position="349"/>
    </location>
</feature>
<dbReference type="PANTHER" id="PTHR32282">
    <property type="entry name" value="BINDING PROTEIN TRANSPEPTIDASE, PUTATIVE-RELATED"/>
    <property type="match status" value="1"/>
</dbReference>
<keyword evidence="4" id="KW-0121">Carboxypeptidase</keyword>
<feature type="compositionally biased region" description="Low complexity" evidence="13">
    <location>
        <begin position="324"/>
        <end position="333"/>
    </location>
</feature>
<evidence type="ECO:0000256" key="7">
    <source>
        <dbReference type="ARBA" id="ARBA00022960"/>
    </source>
</evidence>
<evidence type="ECO:0000256" key="3">
    <source>
        <dbReference type="ARBA" id="ARBA00007739"/>
    </source>
</evidence>
<evidence type="ECO:0000256" key="2">
    <source>
        <dbReference type="ARBA" id="ARBA00007090"/>
    </source>
</evidence>
<dbReference type="EMBL" id="MASI01000005">
    <property type="protein sequence ID" value="ODA66859.1"/>
    <property type="molecule type" value="Genomic_DNA"/>
</dbReference>
<dbReference type="PATRIC" id="fig|1177755.3.peg.2166"/>
<comment type="pathway">
    <text evidence="1">Cell wall biogenesis; peptidoglycan biosynthesis.</text>
</comment>
<evidence type="ECO:0000256" key="1">
    <source>
        <dbReference type="ARBA" id="ARBA00004752"/>
    </source>
</evidence>